<keyword evidence="5" id="KW-1185">Reference proteome</keyword>
<dbReference type="PANTHER" id="PTHR22990">
    <property type="entry name" value="F-BOX ONLY PROTEIN"/>
    <property type="match status" value="1"/>
</dbReference>
<evidence type="ECO:0008006" key="6">
    <source>
        <dbReference type="Google" id="ProtNLM"/>
    </source>
</evidence>
<dbReference type="Pfam" id="PF13229">
    <property type="entry name" value="Beta_helix"/>
    <property type="match status" value="2"/>
</dbReference>
<dbReference type="PANTHER" id="PTHR22990:SF15">
    <property type="entry name" value="F-BOX ONLY PROTEIN 10"/>
    <property type="match status" value="1"/>
</dbReference>
<dbReference type="InterPro" id="IPR051550">
    <property type="entry name" value="SCF-Subunits/Alg-Epimerases"/>
</dbReference>
<accession>A0A0P6XC93</accession>
<dbReference type="NCBIfam" id="TIGR01451">
    <property type="entry name" value="B_ant_repeat"/>
    <property type="match status" value="1"/>
</dbReference>
<dbReference type="SMART" id="SM00710">
    <property type="entry name" value="PbH1"/>
    <property type="match status" value="16"/>
</dbReference>
<dbReference type="Gene3D" id="2.160.20.10">
    <property type="entry name" value="Single-stranded right-handed beta-helix, Pectin lyase-like"/>
    <property type="match status" value="3"/>
</dbReference>
<dbReference type="SUPFAM" id="SSF51126">
    <property type="entry name" value="Pectin lyase-like"/>
    <property type="match status" value="3"/>
</dbReference>
<comment type="caution">
    <text evidence="4">The sequence shown here is derived from an EMBL/GenBank/DDBJ whole genome shotgun (WGS) entry which is preliminary data.</text>
</comment>
<dbReference type="RefSeq" id="WP_061916643.1">
    <property type="nucleotide sequence ID" value="NZ_DF967971.1"/>
</dbReference>
<organism evidence="4 5">
    <name type="scientific">Bellilinea caldifistulae</name>
    <dbReference type="NCBI Taxonomy" id="360411"/>
    <lineage>
        <taxon>Bacteria</taxon>
        <taxon>Bacillati</taxon>
        <taxon>Chloroflexota</taxon>
        <taxon>Anaerolineae</taxon>
        <taxon>Anaerolineales</taxon>
        <taxon>Anaerolineaceae</taxon>
        <taxon>Bellilinea</taxon>
    </lineage>
</organism>
<name>A0A0P6XC93_9CHLR</name>
<sequence>MKTFRILIQLCLIFGLIAGLWAVIPAVQPVSADDPTTITVCSSSSSCDYTTIQAAVNAASPGDVIEIKNGTYTSSTINISKPLTIKGESKEGVLIQAGSSNGYGLYIWLDPILDIQEDYFTIQNVTVENYNGAFYGLKISGKANVTIENVEVRNYVRSGIDLIGVEDATLENINSHDNGGVGIAVSNSQNITLSDITTSSNGWGGIGLFTNNTYYTANLSDGKTGIDGVTLTGTNSFGELNPLYMDFADSSHVIRNFTQNEFAYVVRSTAASQYIYYQKTKQSALGLINADPVTFKPTAAIQQLSDGSFHVLDTMKIQSAIDLAEAGGIIYIEPGVYTENITINKQIRLNGAGSGENSNSNTILRKNTNAAVVTLAASGTQGSPILLKDFRIEPVGVYGINVPSGTVEYVSLENIKVIGSKPANDTESEVGLKVATSASLQNITVEGSSFDQLHYGWYFAKHGDWTSGSSNVENVVVVNTTFNENSSKGIYVEKLSNATFTNVLVEDNGWNTLFFNAQWNAGIDINLKGEAGGKTYQNLIFNNLTVKNNAKGTKNGAGVMIKARDDGSTYSLYPATLTNVQINGGIFEGNERGIRFGEPEKNNAGPSNVVIQNAIIRNNTKSYTGNDGSAYGGVINYTQQQVKAENNYWGTLSWAGYGSVSGIQTMVYGNVDWQPWRDEALTQSLNIPTITYADDDNAGKAEGDLGANGGTFGYNAFATIEDALNHVAPGGTVIVGAGNYSGDIQINKAVTLTGQNRPVLDGRFWVNTNNVVIQGFEIQNGRASTGVEQSGVYISGAQNVIIRDNHLIGTWNGEETSFVGGRGILTSGNVSGLLVDGNEIEKWVSGLYLNPTSGSITVINNEIHDNWAGAGTDGQTNVTFRNNYFSDNIEGIGASSVGASFVVEENAFLDNTTAVKWYSGAQIKAERNWWAHPSGPANAGNPGGSGQPVVGSVDFIPWLCDGTDSQPSAIGFQPATGAATCTATSEATRLVFVSYPTVAYENVPFATQPVVRAEDDDGNLAVNFNGVVILYLANNPAGGALQGTLLVNAVNGVATFSGVSISKAGQNYRLAAIATSLDPAVGGLFDVLPQNADLAVSISASPNPVETGAALTYTVGVQNLGPLAASNLTLTVNLPGGVNFVNAGGTGWTCSQSAGVVTCTRFSLAATSSAPDVTITVNAPNQAGSITATASISSETLDLVAGNDQASANTLVVTIPETGGITIYLPLVKK</sequence>
<dbReference type="InterPro" id="IPR012334">
    <property type="entry name" value="Pectin_lyas_fold"/>
</dbReference>
<gene>
    <name evidence="4" type="ORF">AC812_15765</name>
</gene>
<dbReference type="InterPro" id="IPR001434">
    <property type="entry name" value="OmcB-like_DUF11"/>
</dbReference>
<evidence type="ECO:0000256" key="1">
    <source>
        <dbReference type="ARBA" id="ARBA00022737"/>
    </source>
</evidence>
<dbReference type="AlphaFoldDB" id="A0A0P6XC93"/>
<dbReference type="InterPro" id="IPR039448">
    <property type="entry name" value="Beta_helix"/>
</dbReference>
<dbReference type="EMBL" id="LGHJ01000023">
    <property type="protein sequence ID" value="KPL72467.1"/>
    <property type="molecule type" value="Genomic_DNA"/>
</dbReference>
<dbReference type="Pfam" id="PF01345">
    <property type="entry name" value="DUF11"/>
    <property type="match status" value="1"/>
</dbReference>
<reference evidence="4 5" key="1">
    <citation type="submission" date="2015-07" db="EMBL/GenBank/DDBJ databases">
        <title>Draft genome of Bellilinea caldifistulae DSM 17877.</title>
        <authorList>
            <person name="Hemp J."/>
            <person name="Ward L.M."/>
            <person name="Pace L.A."/>
            <person name="Fischer W.W."/>
        </authorList>
    </citation>
    <scope>NUCLEOTIDE SEQUENCE [LARGE SCALE GENOMIC DNA]</scope>
    <source>
        <strain evidence="4 5">GOMI-1</strain>
    </source>
</reference>
<evidence type="ECO:0000259" key="3">
    <source>
        <dbReference type="Pfam" id="PF13229"/>
    </source>
</evidence>
<dbReference type="OrthoDB" id="141662at2"/>
<dbReference type="InterPro" id="IPR006626">
    <property type="entry name" value="PbH1"/>
</dbReference>
<evidence type="ECO:0000259" key="2">
    <source>
        <dbReference type="Pfam" id="PF01345"/>
    </source>
</evidence>
<protein>
    <recommendedName>
        <fullName evidence="6">DUF11 domain-containing protein</fullName>
    </recommendedName>
</protein>
<evidence type="ECO:0000313" key="5">
    <source>
        <dbReference type="Proteomes" id="UP000050514"/>
    </source>
</evidence>
<feature type="domain" description="DUF11" evidence="2">
    <location>
        <begin position="1093"/>
        <end position="1209"/>
    </location>
</feature>
<keyword evidence="1" id="KW-0677">Repeat</keyword>
<proteinExistence type="predicted"/>
<feature type="domain" description="Right handed beta helix" evidence="3">
    <location>
        <begin position="767"/>
        <end position="928"/>
    </location>
</feature>
<dbReference type="STRING" id="360411.AC812_15765"/>
<dbReference type="Proteomes" id="UP000050514">
    <property type="component" value="Unassembled WGS sequence"/>
</dbReference>
<dbReference type="InterPro" id="IPR047589">
    <property type="entry name" value="DUF11_rpt"/>
</dbReference>
<dbReference type="InterPro" id="IPR011050">
    <property type="entry name" value="Pectin_lyase_fold/virulence"/>
</dbReference>
<feature type="domain" description="Right handed beta helix" evidence="3">
    <location>
        <begin position="118"/>
        <end position="214"/>
    </location>
</feature>
<evidence type="ECO:0000313" key="4">
    <source>
        <dbReference type="EMBL" id="KPL72467.1"/>
    </source>
</evidence>